<keyword evidence="2" id="KW-1277">Toxin-antitoxin system</keyword>
<comment type="similarity">
    <text evidence="1">Belongs to the HicA mRNA interferase family.</text>
</comment>
<name>R9A860_9LEPT</name>
<dbReference type="GO" id="GO:0003729">
    <property type="term" value="F:mRNA binding"/>
    <property type="evidence" value="ECO:0007669"/>
    <property type="project" value="InterPro"/>
</dbReference>
<dbReference type="Pfam" id="PF07927">
    <property type="entry name" value="HicA_toxin"/>
    <property type="match status" value="1"/>
</dbReference>
<keyword evidence="4" id="KW-0255">Endonuclease</keyword>
<evidence type="ECO:0000313" key="9">
    <source>
        <dbReference type="Proteomes" id="UP000013984"/>
    </source>
</evidence>
<reference evidence="8" key="1">
    <citation type="submission" date="2013-04" db="EMBL/GenBank/DDBJ databases">
        <authorList>
            <person name="Harkins D.M."/>
            <person name="Durkin A.S."/>
            <person name="Brinkac L.M."/>
            <person name="Haft D.H."/>
            <person name="Selengut J.D."/>
            <person name="Sanka R."/>
            <person name="DePew J."/>
            <person name="Purushe J."/>
            <person name="Galloway R.L."/>
            <person name="Vinetz J.M."/>
            <person name="Sutton G.G."/>
            <person name="Nierman W.C."/>
            <person name="Fouts D.E."/>
        </authorList>
    </citation>
    <scope>NUCLEOTIDE SEQUENCE [LARGE SCALE GENOMIC DNA]</scope>
    <source>
        <strain evidence="8">CDC</strain>
    </source>
</reference>
<gene>
    <name evidence="8" type="ORF">LEP1GSC195_1447</name>
</gene>
<organism evidence="8 9">
    <name type="scientific">Leptospira wolbachii serovar Codice str. CDC</name>
    <dbReference type="NCBI Taxonomy" id="1218599"/>
    <lineage>
        <taxon>Bacteria</taxon>
        <taxon>Pseudomonadati</taxon>
        <taxon>Spirochaetota</taxon>
        <taxon>Spirochaetia</taxon>
        <taxon>Leptospirales</taxon>
        <taxon>Leptospiraceae</taxon>
        <taxon>Leptospira</taxon>
    </lineage>
</organism>
<dbReference type="EMBL" id="AOGZ02000006">
    <property type="protein sequence ID" value="EOQ98282.1"/>
    <property type="molecule type" value="Genomic_DNA"/>
</dbReference>
<dbReference type="InterPro" id="IPR012933">
    <property type="entry name" value="HicA_mRNA_interferase"/>
</dbReference>
<keyword evidence="6" id="KW-0694">RNA-binding</keyword>
<evidence type="ECO:0000256" key="2">
    <source>
        <dbReference type="ARBA" id="ARBA00022649"/>
    </source>
</evidence>
<evidence type="ECO:0000256" key="6">
    <source>
        <dbReference type="ARBA" id="ARBA00022884"/>
    </source>
</evidence>
<dbReference type="Proteomes" id="UP000013984">
    <property type="component" value="Unassembled WGS sequence"/>
</dbReference>
<dbReference type="Gene3D" id="3.30.920.30">
    <property type="entry name" value="Hypothetical protein"/>
    <property type="match status" value="1"/>
</dbReference>
<comment type="caution">
    <text evidence="8">The sequence shown here is derived from an EMBL/GenBank/DDBJ whole genome shotgun (WGS) entry which is preliminary data.</text>
</comment>
<dbReference type="OrthoDB" id="9811409at2"/>
<protein>
    <submittedName>
        <fullName evidence="8">YcfA-like protein</fullName>
    </submittedName>
</protein>
<dbReference type="STRING" id="1218599.LEP1GSC195_1447"/>
<evidence type="ECO:0000256" key="4">
    <source>
        <dbReference type="ARBA" id="ARBA00022759"/>
    </source>
</evidence>
<evidence type="ECO:0000256" key="7">
    <source>
        <dbReference type="ARBA" id="ARBA00023016"/>
    </source>
</evidence>
<evidence type="ECO:0000256" key="5">
    <source>
        <dbReference type="ARBA" id="ARBA00022801"/>
    </source>
</evidence>
<keyword evidence="7" id="KW-0346">Stress response</keyword>
<keyword evidence="9" id="KW-1185">Reference proteome</keyword>
<dbReference type="SUPFAM" id="SSF54786">
    <property type="entry name" value="YcfA/nrd intein domain"/>
    <property type="match status" value="1"/>
</dbReference>
<evidence type="ECO:0000313" key="8">
    <source>
        <dbReference type="EMBL" id="EOQ98282.1"/>
    </source>
</evidence>
<keyword evidence="3" id="KW-0540">Nuclease</keyword>
<keyword evidence="5" id="KW-0378">Hydrolase</keyword>
<sequence length="62" mass="6930">MLLVTGKELIKILKKDGWELDRITGSHHILKKKDKTLSVPVHSNRDIPTGTMNAILKQAGLK</sequence>
<proteinExistence type="inferred from homology"/>
<dbReference type="PANTHER" id="PTHR34873:SF3">
    <property type="entry name" value="ADDICTION MODULE TOXIN, HICA FAMILY"/>
    <property type="match status" value="1"/>
</dbReference>
<evidence type="ECO:0000256" key="1">
    <source>
        <dbReference type="ARBA" id="ARBA00006620"/>
    </source>
</evidence>
<dbReference type="AlphaFoldDB" id="R9A860"/>
<dbReference type="GO" id="GO:0016787">
    <property type="term" value="F:hydrolase activity"/>
    <property type="evidence" value="ECO:0007669"/>
    <property type="project" value="UniProtKB-KW"/>
</dbReference>
<dbReference type="InterPro" id="IPR038570">
    <property type="entry name" value="HicA_sf"/>
</dbReference>
<dbReference type="PANTHER" id="PTHR34873">
    <property type="entry name" value="SSR1766 PROTEIN"/>
    <property type="match status" value="1"/>
</dbReference>
<accession>R9A860</accession>
<evidence type="ECO:0000256" key="3">
    <source>
        <dbReference type="ARBA" id="ARBA00022722"/>
    </source>
</evidence>
<dbReference type="GO" id="GO:0004519">
    <property type="term" value="F:endonuclease activity"/>
    <property type="evidence" value="ECO:0007669"/>
    <property type="project" value="UniProtKB-KW"/>
</dbReference>